<dbReference type="PANTHER" id="PTHR35179:SF2">
    <property type="entry name" value="START DOMAIN-CONTAINING PROTEIN"/>
    <property type="match status" value="1"/>
</dbReference>
<dbReference type="AlphaFoldDB" id="A0A177EQ27"/>
<name>A0A177EQ27_9EURO</name>
<dbReference type="Proteomes" id="UP000077002">
    <property type="component" value="Unassembled WGS sequence"/>
</dbReference>
<keyword evidence="2" id="KW-1185">Reference proteome</keyword>
<dbReference type="GeneID" id="34606850"/>
<accession>A0A177EQ27</accession>
<organism evidence="1 2">
    <name type="scientific">Fonsecaea monophora</name>
    <dbReference type="NCBI Taxonomy" id="254056"/>
    <lineage>
        <taxon>Eukaryota</taxon>
        <taxon>Fungi</taxon>
        <taxon>Dikarya</taxon>
        <taxon>Ascomycota</taxon>
        <taxon>Pezizomycotina</taxon>
        <taxon>Eurotiomycetes</taxon>
        <taxon>Chaetothyriomycetidae</taxon>
        <taxon>Chaetothyriales</taxon>
        <taxon>Herpotrichiellaceae</taxon>
        <taxon>Fonsecaea</taxon>
    </lineage>
</organism>
<evidence type="ECO:0000313" key="2">
    <source>
        <dbReference type="Proteomes" id="UP000077002"/>
    </source>
</evidence>
<evidence type="ECO:0000313" key="1">
    <source>
        <dbReference type="EMBL" id="OAG34093.1"/>
    </source>
</evidence>
<comment type="caution">
    <text evidence="1">The sequence shown here is derived from an EMBL/GenBank/DDBJ whole genome shotgun (WGS) entry which is preliminary data.</text>
</comment>
<dbReference type="PANTHER" id="PTHR35179">
    <property type="entry name" value="PROTEIN CBG02620"/>
    <property type="match status" value="1"/>
</dbReference>
<dbReference type="OrthoDB" id="5393654at2759"/>
<protein>
    <submittedName>
        <fullName evidence="1">Uncharacterized protein</fullName>
    </submittedName>
</protein>
<reference evidence="1 2" key="1">
    <citation type="submission" date="2016-03" db="EMBL/GenBank/DDBJ databases">
        <title>Draft genome sequence of the Fonsecaea monophora CBS 269.37.</title>
        <authorList>
            <person name="Bombassaro A."/>
            <person name="Vinicius W.A."/>
            <person name="De Hoog S."/>
            <person name="Sun J."/>
            <person name="Souza E.M."/>
            <person name="Raittz R.T."/>
            <person name="Costa F."/>
            <person name="Leao A.C."/>
            <person name="Tadra-Sfeir M.Z."/>
            <person name="Baura V."/>
            <person name="Balsanelli E."/>
            <person name="Pedrosa F.O."/>
            <person name="Moreno L.F."/>
            <person name="Steffens M.B."/>
            <person name="Xi L."/>
            <person name="Bocca A.L."/>
            <person name="Felipe M.S."/>
            <person name="Teixeira M."/>
            <person name="Telles Filho F.Q."/>
            <person name="Azevedo C.M."/>
            <person name="Gomes R."/>
            <person name="Vicente V.A."/>
        </authorList>
    </citation>
    <scope>NUCLEOTIDE SEQUENCE [LARGE SCALE GENOMIC DNA]</scope>
    <source>
        <strain evidence="1 2">CBS 269.37</strain>
    </source>
</reference>
<dbReference type="EMBL" id="LVKK01000181">
    <property type="protein sequence ID" value="OAG34093.1"/>
    <property type="molecule type" value="Genomic_DNA"/>
</dbReference>
<dbReference type="RefSeq" id="XP_022506045.1">
    <property type="nucleotide sequence ID" value="XM_022661646.1"/>
</dbReference>
<gene>
    <name evidence="1" type="ORF">AYO21_11762</name>
</gene>
<sequence>MAATYSSYQKWGAHPFPELPPILPSQKHLLAIRTSALKAGEKDDILKIIDASYVTSYNRLARDRPTILVPGSSPRWAPLVHAPALKQDRGTYFRDKNASQYAPYPTEPGVRAIFTMKPDFDGQEVDVFACGNTMGSLLAFIGERDRTFRFVAERWESRCS</sequence>
<proteinExistence type="predicted"/>